<dbReference type="InterPro" id="IPR012337">
    <property type="entry name" value="RNaseH-like_sf"/>
</dbReference>
<evidence type="ECO:0000313" key="3">
    <source>
        <dbReference type="Proteomes" id="UP000749646"/>
    </source>
</evidence>
<proteinExistence type="predicted"/>
<dbReference type="SMART" id="SM00950">
    <property type="entry name" value="Piwi"/>
    <property type="match status" value="1"/>
</dbReference>
<sequence>MLPFLTQKPTILLGADVSHPAPGDTVRPSIAALVGSMDAKASRYAASVRVQSGRTENMVALTDMVVELLKTFFQTCGKKPDRILFYRDGVSEGQFAMVLETEVGAIKAACKRLEATYNPSVTFVVVQKRHHARFFPINPHEGDRSGNCPSGLVVDTGIVHPFEFDFYLQSHAGLLGTSRPSHYCVLHDENKFTSDELQDFTFKMCHLFARCTRTVSMVPPAYYAHMVAARARFHSRNEHWSDNESTESGAGDMGSYGTVPPSLGKVMWFM</sequence>
<dbReference type="AlphaFoldDB" id="A0A9P6MH37"/>
<reference evidence="2" key="1">
    <citation type="journal article" date="2020" name="Fungal Divers.">
        <title>Resolving the Mortierellaceae phylogeny through synthesis of multi-gene phylogenetics and phylogenomics.</title>
        <authorList>
            <person name="Vandepol N."/>
            <person name="Liber J."/>
            <person name="Desiro A."/>
            <person name="Na H."/>
            <person name="Kennedy M."/>
            <person name="Barry K."/>
            <person name="Grigoriev I.V."/>
            <person name="Miller A.N."/>
            <person name="O'Donnell K."/>
            <person name="Stajich J.E."/>
            <person name="Bonito G."/>
        </authorList>
    </citation>
    <scope>NUCLEOTIDE SEQUENCE</scope>
    <source>
        <strain evidence="2">MES-2147</strain>
    </source>
</reference>
<dbReference type="Proteomes" id="UP000749646">
    <property type="component" value="Unassembled WGS sequence"/>
</dbReference>
<evidence type="ECO:0000259" key="1">
    <source>
        <dbReference type="PROSITE" id="PS50822"/>
    </source>
</evidence>
<dbReference type="PANTHER" id="PTHR22891">
    <property type="entry name" value="EUKARYOTIC TRANSLATION INITIATION FACTOR 2C"/>
    <property type="match status" value="1"/>
</dbReference>
<dbReference type="InterPro" id="IPR003165">
    <property type="entry name" value="Piwi"/>
</dbReference>
<feature type="domain" description="Piwi" evidence="1">
    <location>
        <begin position="1"/>
        <end position="236"/>
    </location>
</feature>
<comment type="caution">
    <text evidence="2">The sequence shown here is derived from an EMBL/GenBank/DDBJ whole genome shotgun (WGS) entry which is preliminary data.</text>
</comment>
<dbReference type="InterPro" id="IPR036397">
    <property type="entry name" value="RNaseH_sf"/>
</dbReference>
<dbReference type="Gene3D" id="3.30.420.10">
    <property type="entry name" value="Ribonuclease H-like superfamily/Ribonuclease H"/>
    <property type="match status" value="1"/>
</dbReference>
<keyword evidence="3" id="KW-1185">Reference proteome</keyword>
<dbReference type="PROSITE" id="PS50822">
    <property type="entry name" value="PIWI"/>
    <property type="match status" value="1"/>
</dbReference>
<dbReference type="Pfam" id="PF02171">
    <property type="entry name" value="Piwi"/>
    <property type="match status" value="1"/>
</dbReference>
<dbReference type="SUPFAM" id="SSF53098">
    <property type="entry name" value="Ribonuclease H-like"/>
    <property type="match status" value="1"/>
</dbReference>
<dbReference type="OrthoDB" id="10252740at2759"/>
<name>A0A9P6MH37_9FUNG</name>
<gene>
    <name evidence="2" type="primary">AGO10_2</name>
    <name evidence="2" type="ORF">BGZ65_004354</name>
</gene>
<organism evidence="2 3">
    <name type="scientific">Modicella reniformis</name>
    <dbReference type="NCBI Taxonomy" id="1440133"/>
    <lineage>
        <taxon>Eukaryota</taxon>
        <taxon>Fungi</taxon>
        <taxon>Fungi incertae sedis</taxon>
        <taxon>Mucoromycota</taxon>
        <taxon>Mortierellomycotina</taxon>
        <taxon>Mortierellomycetes</taxon>
        <taxon>Mortierellales</taxon>
        <taxon>Mortierellaceae</taxon>
        <taxon>Modicella</taxon>
    </lineage>
</organism>
<accession>A0A9P6MH37</accession>
<protein>
    <submittedName>
        <fullName evidence="2">Protein argonaute 10</fullName>
    </submittedName>
</protein>
<dbReference type="EMBL" id="JAAAHW010000629">
    <property type="protein sequence ID" value="KAG0000459.1"/>
    <property type="molecule type" value="Genomic_DNA"/>
</dbReference>
<dbReference type="GO" id="GO:0003676">
    <property type="term" value="F:nucleic acid binding"/>
    <property type="evidence" value="ECO:0007669"/>
    <property type="project" value="InterPro"/>
</dbReference>
<evidence type="ECO:0000313" key="2">
    <source>
        <dbReference type="EMBL" id="KAG0000459.1"/>
    </source>
</evidence>